<reference evidence="3 4" key="1">
    <citation type="submission" date="2019-02" db="EMBL/GenBank/DDBJ databases">
        <title>Deep-cultivation of Planctomycetes and their phenomic and genomic characterization uncovers novel biology.</title>
        <authorList>
            <person name="Wiegand S."/>
            <person name="Jogler M."/>
            <person name="Boedeker C."/>
            <person name="Pinto D."/>
            <person name="Vollmers J."/>
            <person name="Rivas-Marin E."/>
            <person name="Kohn T."/>
            <person name="Peeters S.H."/>
            <person name="Heuer A."/>
            <person name="Rast P."/>
            <person name="Oberbeckmann S."/>
            <person name="Bunk B."/>
            <person name="Jeske O."/>
            <person name="Meyerdierks A."/>
            <person name="Storesund J.E."/>
            <person name="Kallscheuer N."/>
            <person name="Luecker S."/>
            <person name="Lage O.M."/>
            <person name="Pohl T."/>
            <person name="Merkel B.J."/>
            <person name="Hornburger P."/>
            <person name="Mueller R.-W."/>
            <person name="Bruemmer F."/>
            <person name="Labrenz M."/>
            <person name="Spormann A.M."/>
            <person name="Op Den Camp H."/>
            <person name="Overmann J."/>
            <person name="Amann R."/>
            <person name="Jetten M.S.M."/>
            <person name="Mascher T."/>
            <person name="Medema M.H."/>
            <person name="Devos D.P."/>
            <person name="Kaster A.-K."/>
            <person name="Ovreas L."/>
            <person name="Rohde M."/>
            <person name="Galperin M.Y."/>
            <person name="Jogler C."/>
        </authorList>
    </citation>
    <scope>NUCLEOTIDE SEQUENCE [LARGE SCALE GENOMIC DNA]</scope>
    <source>
        <strain evidence="3 4">Pla52n</strain>
    </source>
</reference>
<dbReference type="AlphaFoldDB" id="A0A5C6B1T7"/>
<sequence length="205" mass="22427">MSDKPDIAERIGTAINELDIDFSRFTIVGWFVSLSSLAVGGGVAYLACSAMIRRNGLNLAAGMIFCLTIIAVTTVVFLTLRWFFGLAGFGITKSASVTNNSNNANRDTLKRMANAGMEMNAVHAIDFWHRFKTKDDAEIMGRKARQKSFNVVSIEPNDESGGYDVQIQVELVPTLNAINTTEQTLAIIAEQYNGHADGWGVRQKS</sequence>
<dbReference type="EMBL" id="SJPN01000002">
    <property type="protein sequence ID" value="TWU05541.1"/>
    <property type="molecule type" value="Genomic_DNA"/>
</dbReference>
<evidence type="ECO:0000259" key="2">
    <source>
        <dbReference type="Pfam" id="PF06877"/>
    </source>
</evidence>
<keyword evidence="1" id="KW-0812">Transmembrane</keyword>
<feature type="transmembrane region" description="Helical" evidence="1">
    <location>
        <begin position="59"/>
        <end position="84"/>
    </location>
</feature>
<dbReference type="InterPro" id="IPR036701">
    <property type="entry name" value="RraB-like_sf"/>
</dbReference>
<evidence type="ECO:0000313" key="4">
    <source>
        <dbReference type="Proteomes" id="UP000320176"/>
    </source>
</evidence>
<dbReference type="RefSeq" id="WP_197454342.1">
    <property type="nucleotide sequence ID" value="NZ_CP151726.1"/>
</dbReference>
<evidence type="ECO:0000256" key="1">
    <source>
        <dbReference type="SAM" id="Phobius"/>
    </source>
</evidence>
<protein>
    <recommendedName>
        <fullName evidence="2">Regulator of ribonuclease activity B domain-containing protein</fullName>
    </recommendedName>
</protein>
<feature type="domain" description="Regulator of ribonuclease activity B" evidence="2">
    <location>
        <begin position="103"/>
        <end position="201"/>
    </location>
</feature>
<feature type="transmembrane region" description="Helical" evidence="1">
    <location>
        <begin position="27"/>
        <end position="47"/>
    </location>
</feature>
<organism evidence="3 4">
    <name type="scientific">Stieleria varia</name>
    <dbReference type="NCBI Taxonomy" id="2528005"/>
    <lineage>
        <taxon>Bacteria</taxon>
        <taxon>Pseudomonadati</taxon>
        <taxon>Planctomycetota</taxon>
        <taxon>Planctomycetia</taxon>
        <taxon>Pirellulales</taxon>
        <taxon>Pirellulaceae</taxon>
        <taxon>Stieleria</taxon>
    </lineage>
</organism>
<name>A0A5C6B1T7_9BACT</name>
<keyword evidence="1" id="KW-1133">Transmembrane helix</keyword>
<dbReference type="InterPro" id="IPR009671">
    <property type="entry name" value="RraB_dom"/>
</dbReference>
<dbReference type="Gene3D" id="3.30.70.970">
    <property type="entry name" value="RraB-like"/>
    <property type="match status" value="1"/>
</dbReference>
<evidence type="ECO:0000313" key="3">
    <source>
        <dbReference type="EMBL" id="TWU05541.1"/>
    </source>
</evidence>
<dbReference type="Pfam" id="PF06877">
    <property type="entry name" value="RraB"/>
    <property type="match status" value="1"/>
</dbReference>
<keyword evidence="4" id="KW-1185">Reference proteome</keyword>
<accession>A0A5C6B1T7</accession>
<comment type="caution">
    <text evidence="3">The sequence shown here is derived from an EMBL/GenBank/DDBJ whole genome shotgun (WGS) entry which is preliminary data.</text>
</comment>
<dbReference type="Proteomes" id="UP000320176">
    <property type="component" value="Unassembled WGS sequence"/>
</dbReference>
<dbReference type="SUPFAM" id="SSF89946">
    <property type="entry name" value="Hypothetical protein VC0424"/>
    <property type="match status" value="1"/>
</dbReference>
<keyword evidence="1" id="KW-0472">Membrane</keyword>
<proteinExistence type="predicted"/>
<gene>
    <name evidence="3" type="ORF">Pla52n_12550</name>
</gene>